<proteinExistence type="predicted"/>
<dbReference type="Ensembl" id="ENSBGRT00000010574.1">
    <property type="protein sequence ID" value="ENSBGRP00000009195.1"/>
    <property type="gene ID" value="ENSBGRG00000005724.1"/>
</dbReference>
<feature type="region of interest" description="Disordered" evidence="1">
    <location>
        <begin position="1"/>
        <end position="22"/>
    </location>
</feature>
<keyword evidence="3" id="KW-1185">Reference proteome</keyword>
<name>A0A8B9WLQ0_BOSMU</name>
<evidence type="ECO:0000256" key="1">
    <source>
        <dbReference type="SAM" id="MobiDB-lite"/>
    </source>
</evidence>
<reference evidence="2" key="1">
    <citation type="submission" date="2019-05" db="EMBL/GenBank/DDBJ databases">
        <authorList>
            <person name="Zhang S."/>
            <person name="Liu J."/>
        </authorList>
    </citation>
    <scope>NUCLEOTIDE SEQUENCE [LARGE SCALE GENOMIC DNA]</scope>
</reference>
<dbReference type="Proteomes" id="UP000694520">
    <property type="component" value="Chromosome 11"/>
</dbReference>
<reference evidence="2" key="3">
    <citation type="submission" date="2025-09" db="UniProtKB">
        <authorList>
            <consortium name="Ensembl"/>
        </authorList>
    </citation>
    <scope>IDENTIFICATION</scope>
</reference>
<dbReference type="GeneTree" id="ENSGT00960000192220"/>
<sequence>NCSPLPALPPPPGEGSRWKSGGQLVDVSQPKASVILSQSQPLDGPPGLSAPEGCPAHAPWYHLSWPYKLPSAKGPRVNLPAWQHADNPALQSRRESTHSS</sequence>
<protein>
    <submittedName>
        <fullName evidence="2">Uncharacterized protein</fullName>
    </submittedName>
</protein>
<accession>A0A8B9WLQ0</accession>
<reference evidence="2" key="2">
    <citation type="submission" date="2025-08" db="UniProtKB">
        <authorList>
            <consortium name="Ensembl"/>
        </authorList>
    </citation>
    <scope>IDENTIFICATION</scope>
</reference>
<feature type="region of interest" description="Disordered" evidence="1">
    <location>
        <begin position="78"/>
        <end position="100"/>
    </location>
</feature>
<evidence type="ECO:0000313" key="2">
    <source>
        <dbReference type="Ensembl" id="ENSBGRP00000009195.1"/>
    </source>
</evidence>
<feature type="compositionally biased region" description="Pro residues" evidence="1">
    <location>
        <begin position="1"/>
        <end position="13"/>
    </location>
</feature>
<evidence type="ECO:0000313" key="3">
    <source>
        <dbReference type="Proteomes" id="UP000694520"/>
    </source>
</evidence>
<organism evidence="2 3">
    <name type="scientific">Bos mutus grunniens</name>
    <name type="common">Wild yak</name>
    <name type="synonym">Bos grunniens</name>
    <dbReference type="NCBI Taxonomy" id="30521"/>
    <lineage>
        <taxon>Eukaryota</taxon>
        <taxon>Metazoa</taxon>
        <taxon>Chordata</taxon>
        <taxon>Craniata</taxon>
        <taxon>Vertebrata</taxon>
        <taxon>Euteleostomi</taxon>
        <taxon>Mammalia</taxon>
        <taxon>Eutheria</taxon>
        <taxon>Laurasiatheria</taxon>
        <taxon>Artiodactyla</taxon>
        <taxon>Ruminantia</taxon>
        <taxon>Pecora</taxon>
        <taxon>Bovidae</taxon>
        <taxon>Bovinae</taxon>
        <taxon>Bos</taxon>
    </lineage>
</organism>
<dbReference type="AlphaFoldDB" id="A0A8B9WLQ0"/>